<accession>A0ABT5SCS0</accession>
<reference evidence="1" key="1">
    <citation type="submission" date="2023-02" db="EMBL/GenBank/DDBJ databases">
        <title>Polaribacter ponticola sp. nov., isolated from seawater.</title>
        <authorList>
            <person name="Baek J.H."/>
            <person name="Kim J.M."/>
            <person name="Choi D.G."/>
            <person name="Jeon C.O."/>
        </authorList>
    </citation>
    <scope>NUCLEOTIDE SEQUENCE</scope>
    <source>
        <strain evidence="1">MSW5</strain>
    </source>
</reference>
<dbReference type="EMBL" id="JAOSLC020000004">
    <property type="protein sequence ID" value="MDD7915922.1"/>
    <property type="molecule type" value="Genomic_DNA"/>
</dbReference>
<proteinExistence type="predicted"/>
<dbReference type="Proteomes" id="UP001151478">
    <property type="component" value="Unassembled WGS sequence"/>
</dbReference>
<evidence type="ECO:0000313" key="2">
    <source>
        <dbReference type="Proteomes" id="UP001151478"/>
    </source>
</evidence>
<evidence type="ECO:0000313" key="1">
    <source>
        <dbReference type="EMBL" id="MDD7915922.1"/>
    </source>
</evidence>
<comment type="caution">
    <text evidence="1">The sequence shown here is derived from an EMBL/GenBank/DDBJ whole genome shotgun (WGS) entry which is preliminary data.</text>
</comment>
<sequence length="81" mass="9333">MAASSATFKEYEFNIDIGDASIDTTMSKGYPMMYRLKEIKDTIPKLKNTYYEVLSLRSKNIFISTNAKTLYEYPDSLKAKK</sequence>
<organism evidence="1 2">
    <name type="scientific">Polaribacter ponticola</name>
    <dbReference type="NCBI Taxonomy" id="2978475"/>
    <lineage>
        <taxon>Bacteria</taxon>
        <taxon>Pseudomonadati</taxon>
        <taxon>Bacteroidota</taxon>
        <taxon>Flavobacteriia</taxon>
        <taxon>Flavobacteriales</taxon>
        <taxon>Flavobacteriaceae</taxon>
    </lineage>
</organism>
<protein>
    <submittedName>
        <fullName evidence="1">Uncharacterized protein</fullName>
    </submittedName>
</protein>
<gene>
    <name evidence="1" type="ORF">N5A56_016510</name>
</gene>
<name>A0ABT5SCS0_9FLAO</name>
<keyword evidence="2" id="KW-1185">Reference proteome</keyword>
<dbReference type="RefSeq" id="WP_274270608.1">
    <property type="nucleotide sequence ID" value="NZ_JAOSLC020000004.1"/>
</dbReference>